<evidence type="ECO:0000256" key="4">
    <source>
        <dbReference type="ARBA" id="ARBA00022801"/>
    </source>
</evidence>
<dbReference type="EC" id="3.1.3.16" evidence="2"/>
<evidence type="ECO:0000256" key="5">
    <source>
        <dbReference type="ARBA" id="ARBA00039765"/>
    </source>
</evidence>
<reference evidence="10" key="2">
    <citation type="submission" date="2025-09" db="UniProtKB">
        <authorList>
            <consortium name="Ensembl"/>
        </authorList>
    </citation>
    <scope>IDENTIFICATION</scope>
</reference>
<proteinExistence type="inferred from homology"/>
<keyword evidence="9" id="KW-0472">Membrane</keyword>
<dbReference type="GO" id="GO:0005739">
    <property type="term" value="C:mitochondrion"/>
    <property type="evidence" value="ECO:0007669"/>
    <property type="project" value="TreeGrafter"/>
</dbReference>
<dbReference type="AlphaFoldDB" id="A0A8C5M4Z8"/>
<feature type="transmembrane region" description="Helical" evidence="9">
    <location>
        <begin position="20"/>
        <end position="41"/>
    </location>
</feature>
<dbReference type="PANTHER" id="PTHR20935:SF0">
    <property type="entry name" value="SERINE_THREONINE-PROTEIN PHOSPHATASE PGAM5, MITOCHONDRIAL"/>
    <property type="match status" value="1"/>
</dbReference>
<protein>
    <recommendedName>
        <fullName evidence="5">Serine/threonine-protein phosphatase PGAM5, mitochondrial</fullName>
        <ecNumber evidence="2">3.1.3.16</ecNumber>
    </recommendedName>
    <alternativeName>
        <fullName evidence="7">Phosphoglycerate mutase family member 5</fullName>
    </alternativeName>
    <alternativeName>
        <fullName evidence="6">Serine/threonine-protein phosphatase Pgam5, mitochondrial</fullName>
    </alternativeName>
</protein>
<keyword evidence="11" id="KW-1185">Reference proteome</keyword>
<dbReference type="GO" id="GO:0012501">
    <property type="term" value="P:programmed cell death"/>
    <property type="evidence" value="ECO:0007669"/>
    <property type="project" value="UniProtKB-KW"/>
</dbReference>
<dbReference type="CDD" id="cd07067">
    <property type="entry name" value="HP_PGM_like"/>
    <property type="match status" value="2"/>
</dbReference>
<keyword evidence="9" id="KW-0812">Transmembrane</keyword>
<evidence type="ECO:0000256" key="6">
    <source>
        <dbReference type="ARBA" id="ARBA00040722"/>
    </source>
</evidence>
<dbReference type="GeneTree" id="ENSGT00390000004796"/>
<evidence type="ECO:0000313" key="10">
    <source>
        <dbReference type="Ensembl" id="ENSLLEP00000007961.1"/>
    </source>
</evidence>
<evidence type="ECO:0000256" key="7">
    <source>
        <dbReference type="ARBA" id="ARBA00041839"/>
    </source>
</evidence>
<dbReference type="InterPro" id="IPR051021">
    <property type="entry name" value="Mito_Ser/Thr_phosphatase"/>
</dbReference>
<evidence type="ECO:0000256" key="8">
    <source>
        <dbReference type="PIRSR" id="PIRSR613078-2"/>
    </source>
</evidence>
<dbReference type="OrthoDB" id="2118094at2759"/>
<evidence type="ECO:0000256" key="9">
    <source>
        <dbReference type="SAM" id="Phobius"/>
    </source>
</evidence>
<dbReference type="InterPro" id="IPR013078">
    <property type="entry name" value="His_Pase_superF_clade-1"/>
</dbReference>
<dbReference type="Proteomes" id="UP000694569">
    <property type="component" value="Unplaced"/>
</dbReference>
<dbReference type="Gene3D" id="3.40.50.1240">
    <property type="entry name" value="Phosphoglycerate mutase-like"/>
    <property type="match status" value="2"/>
</dbReference>
<comment type="similarity">
    <text evidence="1">Belongs to the phosphoglycerate mutase family. BPG-dependent PGAM subfamily.</text>
</comment>
<accession>A0A8C5M4Z8</accession>
<reference evidence="10" key="1">
    <citation type="submission" date="2025-08" db="UniProtKB">
        <authorList>
            <consortium name="Ensembl"/>
        </authorList>
    </citation>
    <scope>IDENTIFICATION</scope>
</reference>
<dbReference type="Ensembl" id="ENSLLET00000008282.1">
    <property type="protein sequence ID" value="ENSLLEP00000007961.1"/>
    <property type="gene ID" value="ENSLLEG00000005055.1"/>
</dbReference>
<evidence type="ECO:0000256" key="1">
    <source>
        <dbReference type="ARBA" id="ARBA00006717"/>
    </source>
</evidence>
<sequence>MPGSALCSVSGRRCLVIDMFLRRAVIVVGGSAAALFASVAVGKRDNDPVLPWTPIPTGSWNSNWDCREPMSLINLCELNEHELESQLQKYKAKAARHIFLIRHGKYHRHANSKNYRSLTTRGREQADLTGKRLKLLDLKYNSIVHSSLPRATETAEIIKQYFPDVKITSSRVLEEGHPIQPVPASPKWRPEFKYFEKGPAIEAAFRECIHRADPEQTKDSYEIIVCHANVIRYFVCRAVITVGGSAAALFASVAVGKRDNDPDLPWTPIPTGSWNSNWDCREPASLIDPSKQKDLNEWESLLQKHTAKADRHIFLIRHGQYNKADHDHDRTLTEKGREQAKLTGKRLKSLDLQFKSIVYSSLTRTTETAEIISRRLPDVGNTPSSLLHEGHPIRPVPECEWQPEHYYFQAGPRIEAAFRKYIHRAEPEQTKDSYEIIVCHDNVIRYFVCRALQIPPDAWFRFELYHGSISKLVIYADGNVSLQMLGEAGYMPPDKLTGLPVFQVTTVSL</sequence>
<organism evidence="10 11">
    <name type="scientific">Leptobrachium leishanense</name>
    <name type="common">Leishan spiny toad</name>
    <dbReference type="NCBI Taxonomy" id="445787"/>
    <lineage>
        <taxon>Eukaryota</taxon>
        <taxon>Metazoa</taxon>
        <taxon>Chordata</taxon>
        <taxon>Craniata</taxon>
        <taxon>Vertebrata</taxon>
        <taxon>Euteleostomi</taxon>
        <taxon>Amphibia</taxon>
        <taxon>Batrachia</taxon>
        <taxon>Anura</taxon>
        <taxon>Pelobatoidea</taxon>
        <taxon>Megophryidae</taxon>
        <taxon>Leptobrachium</taxon>
    </lineage>
</organism>
<evidence type="ECO:0000313" key="11">
    <source>
        <dbReference type="Proteomes" id="UP000694569"/>
    </source>
</evidence>
<name>A0A8C5M4Z8_9ANUR</name>
<keyword evidence="9" id="KW-1133">Transmembrane helix</keyword>
<dbReference type="InterPro" id="IPR029033">
    <property type="entry name" value="His_PPase_superfam"/>
</dbReference>
<feature type="binding site" evidence="8">
    <location>
        <begin position="317"/>
        <end position="322"/>
    </location>
    <ligand>
        <name>substrate</name>
    </ligand>
</feature>
<dbReference type="GO" id="GO:0004722">
    <property type="term" value="F:protein serine/threonine phosphatase activity"/>
    <property type="evidence" value="ECO:0007669"/>
    <property type="project" value="UniProtKB-EC"/>
</dbReference>
<keyword evidence="4" id="KW-0378">Hydrolase</keyword>
<evidence type="ECO:0000256" key="3">
    <source>
        <dbReference type="ARBA" id="ARBA00022590"/>
    </source>
</evidence>
<keyword evidence="3" id="KW-1210">Necrosis</keyword>
<evidence type="ECO:0000256" key="2">
    <source>
        <dbReference type="ARBA" id="ARBA00013081"/>
    </source>
</evidence>
<dbReference type="SMART" id="SM00855">
    <property type="entry name" value="PGAM"/>
    <property type="match status" value="2"/>
</dbReference>
<dbReference type="Pfam" id="PF00300">
    <property type="entry name" value="His_Phos_1"/>
    <property type="match status" value="3"/>
</dbReference>
<dbReference type="SUPFAM" id="SSF53254">
    <property type="entry name" value="Phosphoglycerate mutase-like"/>
    <property type="match status" value="2"/>
</dbReference>
<dbReference type="PANTHER" id="PTHR20935">
    <property type="entry name" value="PHOSPHOGLYCERATE MUTASE-RELATED"/>
    <property type="match status" value="1"/>
</dbReference>
<dbReference type="GO" id="GO:0090141">
    <property type="term" value="P:positive regulation of mitochondrial fission"/>
    <property type="evidence" value="ECO:0007669"/>
    <property type="project" value="TreeGrafter"/>
</dbReference>
<feature type="binding site" evidence="8">
    <location>
        <position position="364"/>
    </location>
    <ligand>
        <name>substrate</name>
    </ligand>
</feature>